<protein>
    <recommendedName>
        <fullName evidence="3">DUF2946 family protein</fullName>
    </recommendedName>
</protein>
<dbReference type="EMBL" id="JALJXV010000011">
    <property type="protein sequence ID" value="MCP1676822.1"/>
    <property type="molecule type" value="Genomic_DNA"/>
</dbReference>
<sequence length="190" mass="21798">MDDRVRRAMARWPDVPHLYGWLRLDERGRWWLRDSLVRNQALFDYIGRNYDVDERGCWYFQNGPQRGYVALDYTPWVLHLDNSGMLRFQTGAEARLTGTALIDDEGNLLLVTQRGPGVVAGEGLAAMIDGLRDLQGETIPLETLEQAINDQNLQALSLHWNSERVPLEFIHRADVPRRFAFNPSPTPTGH</sequence>
<accession>A0AAE3KHY9</accession>
<dbReference type="Pfam" id="PF11161">
    <property type="entry name" value="DUF2944"/>
    <property type="match status" value="1"/>
</dbReference>
<dbReference type="RefSeq" id="WP_253484000.1">
    <property type="nucleotide sequence ID" value="NZ_JALJXV010000011.1"/>
</dbReference>
<evidence type="ECO:0008006" key="3">
    <source>
        <dbReference type="Google" id="ProtNLM"/>
    </source>
</evidence>
<dbReference type="InterPro" id="IPR021332">
    <property type="entry name" value="DUF2944"/>
</dbReference>
<evidence type="ECO:0000313" key="1">
    <source>
        <dbReference type="EMBL" id="MCP1676822.1"/>
    </source>
</evidence>
<name>A0AAE3KHY9_9GAMM</name>
<dbReference type="AlphaFoldDB" id="A0AAE3KHY9"/>
<evidence type="ECO:0000313" key="2">
    <source>
        <dbReference type="Proteomes" id="UP001205843"/>
    </source>
</evidence>
<proteinExistence type="predicted"/>
<reference evidence="1" key="1">
    <citation type="submission" date="2022-03" db="EMBL/GenBank/DDBJ databases">
        <title>Genomic Encyclopedia of Type Strains, Phase III (KMG-III): the genomes of soil and plant-associated and newly described type strains.</title>
        <authorList>
            <person name="Whitman W."/>
        </authorList>
    </citation>
    <scope>NUCLEOTIDE SEQUENCE</scope>
    <source>
        <strain evidence="1">ANL 6-2</strain>
    </source>
</reference>
<gene>
    <name evidence="1" type="ORF">J2T57_003995</name>
</gene>
<dbReference type="Proteomes" id="UP001205843">
    <property type="component" value="Unassembled WGS sequence"/>
</dbReference>
<keyword evidence="2" id="KW-1185">Reference proteome</keyword>
<comment type="caution">
    <text evidence="1">The sequence shown here is derived from an EMBL/GenBank/DDBJ whole genome shotgun (WGS) entry which is preliminary data.</text>
</comment>
<organism evidence="1 2">
    <name type="scientific">Natronocella acetinitrilica</name>
    <dbReference type="NCBI Taxonomy" id="414046"/>
    <lineage>
        <taxon>Bacteria</taxon>
        <taxon>Pseudomonadati</taxon>
        <taxon>Pseudomonadota</taxon>
        <taxon>Gammaproteobacteria</taxon>
        <taxon>Chromatiales</taxon>
        <taxon>Ectothiorhodospiraceae</taxon>
        <taxon>Natronocella</taxon>
    </lineage>
</organism>